<feature type="binding site" evidence="6">
    <location>
        <position position="35"/>
    </location>
    <ligand>
        <name>FMN</name>
        <dbReference type="ChEBI" id="CHEBI:58210"/>
    </ligand>
</feature>
<dbReference type="Proteomes" id="UP000679779">
    <property type="component" value="Unassembled WGS sequence"/>
</dbReference>
<feature type="binding site" evidence="6">
    <location>
        <position position="121"/>
    </location>
    <ligand>
        <name>FMN</name>
        <dbReference type="ChEBI" id="CHEBI:58210"/>
    </ligand>
</feature>
<dbReference type="FunFam" id="3.40.50.1950:FF:000001">
    <property type="entry name" value="Flavin prenyltransferase UbiX"/>
    <property type="match status" value="1"/>
</dbReference>
<dbReference type="InterPro" id="IPR032901">
    <property type="entry name" value="UbiX_pad_YclB"/>
</dbReference>
<evidence type="ECO:0000256" key="3">
    <source>
        <dbReference type="ARBA" id="ARBA00022643"/>
    </source>
</evidence>
<dbReference type="HAMAP" id="MF_01984">
    <property type="entry name" value="ubiX_pad"/>
    <property type="match status" value="1"/>
</dbReference>
<dbReference type="GO" id="GO:0106141">
    <property type="term" value="F:flavin prenyltransferase activity"/>
    <property type="evidence" value="ECO:0007669"/>
    <property type="project" value="UniProtKB-EC"/>
</dbReference>
<comment type="similarity">
    <text evidence="6">Belongs to the UbiX/PAD1 family. YclB subfamily.</text>
</comment>
<reference evidence="8" key="1">
    <citation type="submission" date="2021-03" db="EMBL/GenBank/DDBJ databases">
        <title>Antimicrobial resistance genes in bacteria isolated from Japanese honey, and their potential for conferring macrolide and lincosamide resistance in the American foulbrood pathogen Paenibacillus larvae.</title>
        <authorList>
            <person name="Okamoto M."/>
            <person name="Kumagai M."/>
            <person name="Kanamori H."/>
            <person name="Takamatsu D."/>
        </authorList>
    </citation>
    <scope>NUCLEOTIDE SEQUENCE</scope>
    <source>
        <strain evidence="8">J2TS6</strain>
    </source>
</reference>
<dbReference type="HAMAP" id="MF_01986">
    <property type="entry name" value="ubiX_pad_yclB"/>
    <property type="match status" value="1"/>
</dbReference>
<comment type="subunit">
    <text evidence="6">Homododecamer.</text>
</comment>
<dbReference type="GO" id="GO:0016831">
    <property type="term" value="F:carboxy-lyase activity"/>
    <property type="evidence" value="ECO:0007669"/>
    <property type="project" value="TreeGrafter"/>
</dbReference>
<sequence>MKLIVAITGATGAMFGVRLLQFLKDTNIETHLVLSSWAAATIQDETPYTAKEVSQLADYSYSNKDLGARISSGSFRVDGMIIAPCTMKTLASIRVGLGDHLISRAADVVLKERKKLVLVARETPLNDIHLENMLALSRMGAVILPPMPAFYNHPESLDDLVNHIVFRTLDQFSIHLPEAEEKRWNGILKSKEVHVKRLS</sequence>
<dbReference type="PANTHER" id="PTHR43374">
    <property type="entry name" value="FLAVIN PRENYLTRANSFERASE"/>
    <property type="match status" value="1"/>
</dbReference>
<protein>
    <recommendedName>
        <fullName evidence="6">Probable UbiX-like flavin prenyltransferase</fullName>
        <ecNumber evidence="6">2.5.1.129</ecNumber>
    </recommendedName>
    <alternativeName>
        <fullName evidence="6">Phenolic acid decarboxylase subunit B</fullName>
        <shortName evidence="6">PAD</shortName>
    </alternativeName>
</protein>
<dbReference type="RefSeq" id="WP_160038878.1">
    <property type="nucleotide sequence ID" value="NZ_BORQ01000004.1"/>
</dbReference>
<dbReference type="NCBIfam" id="NF004685">
    <property type="entry name" value="PRK06029.1"/>
    <property type="match status" value="1"/>
</dbReference>
<dbReference type="Pfam" id="PF02441">
    <property type="entry name" value="Flavoprotein"/>
    <property type="match status" value="1"/>
</dbReference>
<organism evidence="8 9">
    <name type="scientific">Paenibacillus albilobatus</name>
    <dbReference type="NCBI Taxonomy" id="2716884"/>
    <lineage>
        <taxon>Bacteria</taxon>
        <taxon>Bacillati</taxon>
        <taxon>Bacillota</taxon>
        <taxon>Bacilli</taxon>
        <taxon>Bacillales</taxon>
        <taxon>Paenibacillaceae</taxon>
        <taxon>Paenibacillus</taxon>
    </lineage>
</organism>
<dbReference type="EC" id="2.5.1.129" evidence="6"/>
<keyword evidence="1 6" id="KW-0637">Prenyltransferase</keyword>
<dbReference type="InterPro" id="IPR036551">
    <property type="entry name" value="Flavin_trans-like"/>
</dbReference>
<dbReference type="Gene3D" id="3.40.50.1950">
    <property type="entry name" value="Flavin prenyltransferase-like"/>
    <property type="match status" value="1"/>
</dbReference>
<evidence type="ECO:0000256" key="5">
    <source>
        <dbReference type="ARBA" id="ARBA00050612"/>
    </source>
</evidence>
<evidence type="ECO:0000313" key="9">
    <source>
        <dbReference type="Proteomes" id="UP000679779"/>
    </source>
</evidence>
<feature type="domain" description="Flavoprotein" evidence="7">
    <location>
        <begin position="1"/>
        <end position="171"/>
    </location>
</feature>
<proteinExistence type="inferred from homology"/>
<dbReference type="SUPFAM" id="SSF52507">
    <property type="entry name" value="Homo-oligomeric flavin-containing Cys decarboxylases, HFCD"/>
    <property type="match status" value="1"/>
</dbReference>
<keyword evidence="9" id="KW-1185">Reference proteome</keyword>
<keyword evidence="4 6" id="KW-0808">Transferase</keyword>
<evidence type="ECO:0000256" key="6">
    <source>
        <dbReference type="HAMAP-Rule" id="MF_01986"/>
    </source>
</evidence>
<dbReference type="NCBIfam" id="TIGR00421">
    <property type="entry name" value="ubiX_pad"/>
    <property type="match status" value="1"/>
</dbReference>
<evidence type="ECO:0000256" key="4">
    <source>
        <dbReference type="ARBA" id="ARBA00022679"/>
    </source>
</evidence>
<evidence type="ECO:0000256" key="2">
    <source>
        <dbReference type="ARBA" id="ARBA00022630"/>
    </source>
</evidence>
<accession>A0A919XK87</accession>
<evidence type="ECO:0000313" key="8">
    <source>
        <dbReference type="EMBL" id="GIO32257.1"/>
    </source>
</evidence>
<evidence type="ECO:0000256" key="1">
    <source>
        <dbReference type="ARBA" id="ARBA00022602"/>
    </source>
</evidence>
<gene>
    <name evidence="8" type="primary">bsdB</name>
    <name evidence="8" type="ORF">J2TS6_33980</name>
</gene>
<comment type="function">
    <text evidence="6">Involved in the non-oxidative decarboxylation and detoxification of phenolic derivatives. Flavin prenyltransferase that catalyzes the synthesis of the prenylated FMN cofactor (prenyl-FMN) for phenolic acid decarboxylase.</text>
</comment>
<dbReference type="InterPro" id="IPR004507">
    <property type="entry name" value="UbiX-like"/>
</dbReference>
<evidence type="ECO:0000259" key="7">
    <source>
        <dbReference type="Pfam" id="PF02441"/>
    </source>
</evidence>
<keyword evidence="2 6" id="KW-0285">Flavoprotein</keyword>
<keyword evidence="3 6" id="KW-0288">FMN</keyword>
<dbReference type="AlphaFoldDB" id="A0A919XK87"/>
<dbReference type="InterPro" id="IPR003382">
    <property type="entry name" value="Flavoprotein"/>
</dbReference>
<feature type="binding site" evidence="6">
    <location>
        <begin position="86"/>
        <end position="89"/>
    </location>
    <ligand>
        <name>FMN</name>
        <dbReference type="ChEBI" id="CHEBI:58210"/>
    </ligand>
</feature>
<dbReference type="EMBL" id="BORQ01000004">
    <property type="protein sequence ID" value="GIO32257.1"/>
    <property type="molecule type" value="Genomic_DNA"/>
</dbReference>
<comment type="caution">
    <text evidence="8">The sequence shown here is derived from an EMBL/GenBank/DDBJ whole genome shotgun (WGS) entry which is preliminary data.</text>
</comment>
<dbReference type="PANTHER" id="PTHR43374:SF1">
    <property type="entry name" value="FLAVIN PRENYLTRANSFERASE PAD1, MITOCHONDRIAL"/>
    <property type="match status" value="1"/>
</dbReference>
<keyword evidence="6" id="KW-0058">Aromatic hydrocarbons catabolism</keyword>
<name>A0A919XK87_9BACL</name>
<keyword evidence="6" id="KW-0216">Detoxification</keyword>
<dbReference type="GO" id="GO:0009636">
    <property type="term" value="P:response to toxic substance"/>
    <property type="evidence" value="ECO:0007669"/>
    <property type="project" value="UniProtKB-KW"/>
</dbReference>
<comment type="catalytic activity">
    <reaction evidence="5 6">
        <text>dimethylallyl phosphate + FMNH2 = prenylated FMNH2 + phosphate</text>
        <dbReference type="Rhea" id="RHEA:37743"/>
        <dbReference type="ChEBI" id="CHEBI:43474"/>
        <dbReference type="ChEBI" id="CHEBI:57618"/>
        <dbReference type="ChEBI" id="CHEBI:87467"/>
        <dbReference type="ChEBI" id="CHEBI:88052"/>
        <dbReference type="EC" id="2.5.1.129"/>
    </reaction>
</comment>
<feature type="binding site" evidence="6">
    <location>
        <begin position="9"/>
        <end position="11"/>
    </location>
    <ligand>
        <name>FMN</name>
        <dbReference type="ChEBI" id="CHEBI:58210"/>
    </ligand>
</feature>